<dbReference type="InterPro" id="IPR000700">
    <property type="entry name" value="PAS-assoc_C"/>
</dbReference>
<feature type="domain" description="PAC" evidence="3">
    <location>
        <begin position="122"/>
        <end position="175"/>
    </location>
</feature>
<dbReference type="EMBL" id="JAAVJL010000004">
    <property type="protein sequence ID" value="NMF60965.1"/>
    <property type="molecule type" value="Genomic_DNA"/>
</dbReference>
<dbReference type="InterPro" id="IPR029787">
    <property type="entry name" value="Nucleotide_cyclase"/>
</dbReference>
<dbReference type="PROSITE" id="PS50887">
    <property type="entry name" value="GGDEF"/>
    <property type="match status" value="1"/>
</dbReference>
<dbReference type="Pfam" id="PF08448">
    <property type="entry name" value="PAS_4"/>
    <property type="match status" value="1"/>
</dbReference>
<dbReference type="InterPro" id="IPR035919">
    <property type="entry name" value="EAL_sf"/>
</dbReference>
<dbReference type="Proteomes" id="UP000738376">
    <property type="component" value="Unassembled WGS sequence"/>
</dbReference>
<dbReference type="SUPFAM" id="SSF55785">
    <property type="entry name" value="PYP-like sensor domain (PAS domain)"/>
    <property type="match status" value="3"/>
</dbReference>
<dbReference type="InterPro" id="IPR043128">
    <property type="entry name" value="Rev_trsase/Diguanyl_cyclase"/>
</dbReference>
<feature type="domain" description="PAS" evidence="2">
    <location>
        <begin position="321"/>
        <end position="394"/>
    </location>
</feature>
<dbReference type="Pfam" id="PF00990">
    <property type="entry name" value="GGDEF"/>
    <property type="match status" value="1"/>
</dbReference>
<comment type="caution">
    <text evidence="6">The sequence shown here is derived from an EMBL/GenBank/DDBJ whole genome shotgun (WGS) entry which is preliminary data.</text>
</comment>
<dbReference type="InterPro" id="IPR001610">
    <property type="entry name" value="PAC"/>
</dbReference>
<keyword evidence="7" id="KW-1185">Reference proteome</keyword>
<sequence>MSEVDILQLKITELEAKNLSLREQLAQISAERLRKYKAEFLIANLAQKLVENIQTGIIVHDADTKIIFANPAAADILGLIQSEMSGKDVNDPNWRFYHGDGRIMRLEDFPVNKILREKQILKNYEMGLYRSATNDIVWALINAYPEFDQEGEITRIVITFVEVTDFKRTSLALQESEQRYASLASELEATRNFLQNIIDHLPVAVFVKDGRPKNFGKMLLWNRTSENMFGVTVQDAIGKTVYDHFPKEQADFFSQKDIEAFASGAPEDIPEEPIDSYSLGRRILHTVKIPLYDRNLYPQYLLCFAEDITERKQAETALRESEERFRQMAENIHEIFWMVNANFTQFIYINPAYEKISGFPCEEIYENSQAFIKVIHEEDRAKVLATHQQHLNTGWSLEYRMVQPSGEIRWLFERAVPVRNELGAIQSIVGIGQDITDRKYSEDKLVYQAFHDNLTGLPNRTLFTDRLEMVLKKSKRMVEHRFAILFIDLDRFKVINDSLGHLVGDRLLIKIAEILERSVRSFDTVARLGGDEFTILLDDIDSSQDAIEVAERIHARLLNEIEIDSNQILTSASIGIVFGSHDYDNASDLLRDADIAMYRAKDQGRACYEIFDQAMYDLVLSRLQLENELRQAIAREEFLVYYEPIVCLKTMHLCGFEALVRWQHPTRGFITAGEFIPIAEETGLVVSLGKWVLQTACRQIKLWLEQYPSLKSLTINVNLSGKQLKDPQIINTIDDILHETGIPQSCLNLEITETILIENTEIAVRVFQQLRARNIHLSLDDFGTGFSSLSYLQRFPVNIIKIDRSFISQIHSGDRNVEIVKAIIALAHAMNIKVIAEGIELREQISQLQAWDCDFAQGYYFARSLSAEAASALLEKAVLRTAFF</sequence>
<dbReference type="SMART" id="SM00267">
    <property type="entry name" value="GGDEF"/>
    <property type="match status" value="1"/>
</dbReference>
<evidence type="ECO:0000259" key="3">
    <source>
        <dbReference type="PROSITE" id="PS50113"/>
    </source>
</evidence>
<dbReference type="PROSITE" id="PS50112">
    <property type="entry name" value="PAS"/>
    <property type="match status" value="3"/>
</dbReference>
<dbReference type="InterPro" id="IPR001633">
    <property type="entry name" value="EAL_dom"/>
</dbReference>
<organism evidence="6 7">
    <name type="scientific">Pseudanabaena yagii GIHE-NHR1</name>
    <dbReference type="NCBI Taxonomy" id="2722753"/>
    <lineage>
        <taxon>Bacteria</taxon>
        <taxon>Bacillati</taxon>
        <taxon>Cyanobacteriota</taxon>
        <taxon>Cyanophyceae</taxon>
        <taxon>Pseudanabaenales</taxon>
        <taxon>Pseudanabaenaceae</taxon>
        <taxon>Pseudanabaena</taxon>
        <taxon>Pseudanabaena yagii</taxon>
    </lineage>
</organism>
<feature type="domain" description="GGDEF" evidence="5">
    <location>
        <begin position="480"/>
        <end position="613"/>
    </location>
</feature>
<feature type="domain" description="PAS" evidence="2">
    <location>
        <begin position="190"/>
        <end position="265"/>
    </location>
</feature>
<dbReference type="InterPro" id="IPR013656">
    <property type="entry name" value="PAS_4"/>
</dbReference>
<dbReference type="PROSITE" id="PS50883">
    <property type="entry name" value="EAL"/>
    <property type="match status" value="1"/>
</dbReference>
<dbReference type="Gene3D" id="3.30.450.20">
    <property type="entry name" value="PAS domain"/>
    <property type="match status" value="3"/>
</dbReference>
<name>A0ABX1LXM2_9CYAN</name>
<dbReference type="NCBIfam" id="TIGR00254">
    <property type="entry name" value="GGDEF"/>
    <property type="match status" value="1"/>
</dbReference>
<gene>
    <name evidence="6" type="ORF">HC246_23785</name>
</gene>
<dbReference type="SUPFAM" id="SSF55073">
    <property type="entry name" value="Nucleotide cyclase"/>
    <property type="match status" value="1"/>
</dbReference>
<dbReference type="Gene3D" id="3.30.70.270">
    <property type="match status" value="1"/>
</dbReference>
<dbReference type="Pfam" id="PF08447">
    <property type="entry name" value="PAS_3"/>
    <property type="match status" value="1"/>
</dbReference>
<dbReference type="SMART" id="SM00086">
    <property type="entry name" value="PAC"/>
    <property type="match status" value="2"/>
</dbReference>
<feature type="coiled-coil region" evidence="1">
    <location>
        <begin position="4"/>
        <end position="31"/>
    </location>
</feature>
<evidence type="ECO:0000259" key="5">
    <source>
        <dbReference type="PROSITE" id="PS50887"/>
    </source>
</evidence>
<evidence type="ECO:0000313" key="6">
    <source>
        <dbReference type="EMBL" id="NMF60965.1"/>
    </source>
</evidence>
<evidence type="ECO:0000259" key="4">
    <source>
        <dbReference type="PROSITE" id="PS50883"/>
    </source>
</evidence>
<dbReference type="SMART" id="SM00052">
    <property type="entry name" value="EAL"/>
    <property type="match status" value="1"/>
</dbReference>
<dbReference type="SUPFAM" id="SSF141868">
    <property type="entry name" value="EAL domain-like"/>
    <property type="match status" value="1"/>
</dbReference>
<reference evidence="6 7" key="1">
    <citation type="submission" date="2020-03" db="EMBL/GenBank/DDBJ databases">
        <title>Draft Genome Sequence of 2-Methylisoborneol Producing Pseudanabaena yagii Strain GIHE-NHR1 Isolated from North Han River in South Korea.</title>
        <authorList>
            <person name="Jeong J."/>
        </authorList>
    </citation>
    <scope>NUCLEOTIDE SEQUENCE [LARGE SCALE GENOMIC DNA]</scope>
    <source>
        <strain evidence="6 7">GIHE-NHR1</strain>
    </source>
</reference>
<protein>
    <submittedName>
        <fullName evidence="6">EAL domain-containing protein</fullName>
    </submittedName>
</protein>
<keyword evidence="1" id="KW-0175">Coiled coil</keyword>
<feature type="domain" description="PAS" evidence="2">
    <location>
        <begin position="42"/>
        <end position="118"/>
    </location>
</feature>
<dbReference type="CDD" id="cd01948">
    <property type="entry name" value="EAL"/>
    <property type="match status" value="1"/>
</dbReference>
<dbReference type="PROSITE" id="PS50113">
    <property type="entry name" value="PAC"/>
    <property type="match status" value="2"/>
</dbReference>
<dbReference type="NCBIfam" id="TIGR00229">
    <property type="entry name" value="sensory_box"/>
    <property type="match status" value="3"/>
</dbReference>
<dbReference type="InterPro" id="IPR052155">
    <property type="entry name" value="Biofilm_reg_signaling"/>
</dbReference>
<feature type="domain" description="EAL" evidence="4">
    <location>
        <begin position="622"/>
        <end position="878"/>
    </location>
</feature>
<dbReference type="Gene3D" id="3.20.20.450">
    <property type="entry name" value="EAL domain"/>
    <property type="match status" value="1"/>
</dbReference>
<dbReference type="InterPro" id="IPR013655">
    <property type="entry name" value="PAS_fold_3"/>
</dbReference>
<dbReference type="SMART" id="SM00091">
    <property type="entry name" value="PAS"/>
    <property type="match status" value="3"/>
</dbReference>
<dbReference type="InterPro" id="IPR000014">
    <property type="entry name" value="PAS"/>
</dbReference>
<feature type="domain" description="PAC" evidence="3">
    <location>
        <begin position="395"/>
        <end position="447"/>
    </location>
</feature>
<dbReference type="RefSeq" id="WP_169365891.1">
    <property type="nucleotide sequence ID" value="NZ_JAAVJL010000004.1"/>
</dbReference>
<dbReference type="CDD" id="cd01949">
    <property type="entry name" value="GGDEF"/>
    <property type="match status" value="1"/>
</dbReference>
<proteinExistence type="predicted"/>
<dbReference type="InterPro" id="IPR035965">
    <property type="entry name" value="PAS-like_dom_sf"/>
</dbReference>
<evidence type="ECO:0000313" key="7">
    <source>
        <dbReference type="Proteomes" id="UP000738376"/>
    </source>
</evidence>
<dbReference type="PANTHER" id="PTHR44757:SF2">
    <property type="entry name" value="BIOFILM ARCHITECTURE MAINTENANCE PROTEIN MBAA"/>
    <property type="match status" value="1"/>
</dbReference>
<dbReference type="Pfam" id="PF13188">
    <property type="entry name" value="PAS_8"/>
    <property type="match status" value="1"/>
</dbReference>
<evidence type="ECO:0000256" key="1">
    <source>
        <dbReference type="SAM" id="Coils"/>
    </source>
</evidence>
<dbReference type="InterPro" id="IPR000160">
    <property type="entry name" value="GGDEF_dom"/>
</dbReference>
<evidence type="ECO:0000259" key="2">
    <source>
        <dbReference type="PROSITE" id="PS50112"/>
    </source>
</evidence>
<accession>A0ABX1LXM2</accession>
<dbReference type="CDD" id="cd00130">
    <property type="entry name" value="PAS"/>
    <property type="match status" value="3"/>
</dbReference>
<dbReference type="Pfam" id="PF00563">
    <property type="entry name" value="EAL"/>
    <property type="match status" value="1"/>
</dbReference>
<dbReference type="PANTHER" id="PTHR44757">
    <property type="entry name" value="DIGUANYLATE CYCLASE DGCP"/>
    <property type="match status" value="1"/>
</dbReference>